<gene>
    <name evidence="5" type="ORF">SAMN00017477_1180</name>
</gene>
<dbReference type="InterPro" id="IPR051398">
    <property type="entry name" value="Polysacch_Deacetylase"/>
</dbReference>
<comment type="subcellular location">
    <subcellularLocation>
        <location evidence="1">Secreted</location>
    </subcellularLocation>
</comment>
<dbReference type="GO" id="GO:0005576">
    <property type="term" value="C:extracellular region"/>
    <property type="evidence" value="ECO:0007669"/>
    <property type="project" value="UniProtKB-SubCell"/>
</dbReference>
<keyword evidence="3" id="KW-1133">Transmembrane helix</keyword>
<keyword evidence="3" id="KW-0812">Transmembrane</keyword>
<dbReference type="PROSITE" id="PS51677">
    <property type="entry name" value="NODB"/>
    <property type="match status" value="1"/>
</dbReference>
<protein>
    <submittedName>
        <fullName evidence="5">Polysaccharide deacetylase</fullName>
    </submittedName>
</protein>
<dbReference type="STRING" id="573058.SAMN00017477_1180"/>
<dbReference type="Gene3D" id="3.20.20.370">
    <property type="entry name" value="Glycoside hydrolase/deacetylase"/>
    <property type="match status" value="1"/>
</dbReference>
<dbReference type="AlphaFoldDB" id="A0A1W1V2B8"/>
<keyword evidence="2" id="KW-0732">Signal</keyword>
<dbReference type="RefSeq" id="WP_084230751.1">
    <property type="nucleotide sequence ID" value="NZ_FWWR01000009.1"/>
</dbReference>
<dbReference type="SUPFAM" id="SSF88713">
    <property type="entry name" value="Glycoside hydrolase/deacetylase"/>
    <property type="match status" value="1"/>
</dbReference>
<reference evidence="6" key="1">
    <citation type="submission" date="2017-04" db="EMBL/GenBank/DDBJ databases">
        <authorList>
            <person name="Varghese N."/>
            <person name="Submissions S."/>
        </authorList>
    </citation>
    <scope>NUCLEOTIDE SEQUENCE [LARGE SCALE GENOMIC DNA]</scope>
    <source>
        <strain evidence="6">DSM 20463</strain>
    </source>
</reference>
<dbReference type="EMBL" id="FWWR01000009">
    <property type="protein sequence ID" value="SMB87527.1"/>
    <property type="molecule type" value="Genomic_DNA"/>
</dbReference>
<dbReference type="InterPro" id="IPR011330">
    <property type="entry name" value="Glyco_hydro/deAcase_b/a-brl"/>
</dbReference>
<proteinExistence type="predicted"/>
<dbReference type="InterPro" id="IPR002509">
    <property type="entry name" value="NODB_dom"/>
</dbReference>
<name>A0A1W1V2B8_PEPAS</name>
<accession>A0A1W1V2B8</accession>
<sequence>MKKYMFLFIIVLSFGLIYWFGIRTVGKGTLPVITYHGISDQDPDHSEYIISNEKFEETIKALKDADFTFLTLYDLDKLISGEMELPKNPVFITFDDGYRNNYENAYPILKKYGAKASLFMVGSQLERPNFLTRSQIIEMAESGVFAFGSHTYSLDGTFLDGANKGKTFLSSKLEGETDEEFYTKIKNDLVWNNDVVYNMSSTFPNAIAYPGAMVNDIAKQAVMDAGLKYGFIGANKTATKLKDLDPNNPESLLEIHRFHINPSTSVKNLVRFLQSNN</sequence>
<evidence type="ECO:0000256" key="2">
    <source>
        <dbReference type="ARBA" id="ARBA00022729"/>
    </source>
</evidence>
<dbReference type="PANTHER" id="PTHR34216:SF3">
    <property type="entry name" value="POLY-BETA-1,6-N-ACETYL-D-GLUCOSAMINE N-DEACETYLASE"/>
    <property type="match status" value="1"/>
</dbReference>
<dbReference type="CDD" id="cd10918">
    <property type="entry name" value="CE4_NodB_like_5s_6s"/>
    <property type="match status" value="1"/>
</dbReference>
<organism evidence="5 6">
    <name type="scientific">Peptoniphilus asaccharolyticus DSM 20463</name>
    <dbReference type="NCBI Taxonomy" id="573058"/>
    <lineage>
        <taxon>Bacteria</taxon>
        <taxon>Bacillati</taxon>
        <taxon>Bacillota</taxon>
        <taxon>Tissierellia</taxon>
        <taxon>Tissierellales</taxon>
        <taxon>Peptoniphilaceae</taxon>
        <taxon>Peptoniphilus</taxon>
    </lineage>
</organism>
<evidence type="ECO:0000256" key="3">
    <source>
        <dbReference type="SAM" id="Phobius"/>
    </source>
</evidence>
<evidence type="ECO:0000256" key="1">
    <source>
        <dbReference type="ARBA" id="ARBA00004613"/>
    </source>
</evidence>
<dbReference type="GO" id="GO:0016810">
    <property type="term" value="F:hydrolase activity, acting on carbon-nitrogen (but not peptide) bonds"/>
    <property type="evidence" value="ECO:0007669"/>
    <property type="project" value="InterPro"/>
</dbReference>
<feature type="domain" description="NodB homology" evidence="4">
    <location>
        <begin position="88"/>
        <end position="277"/>
    </location>
</feature>
<keyword evidence="6" id="KW-1185">Reference proteome</keyword>
<dbReference type="GO" id="GO:0005975">
    <property type="term" value="P:carbohydrate metabolic process"/>
    <property type="evidence" value="ECO:0007669"/>
    <property type="project" value="InterPro"/>
</dbReference>
<evidence type="ECO:0000313" key="6">
    <source>
        <dbReference type="Proteomes" id="UP000192368"/>
    </source>
</evidence>
<dbReference type="OrthoDB" id="9778320at2"/>
<evidence type="ECO:0000313" key="5">
    <source>
        <dbReference type="EMBL" id="SMB87527.1"/>
    </source>
</evidence>
<feature type="transmembrane region" description="Helical" evidence="3">
    <location>
        <begin position="5"/>
        <end position="22"/>
    </location>
</feature>
<dbReference type="Pfam" id="PF01522">
    <property type="entry name" value="Polysacc_deac_1"/>
    <property type="match status" value="1"/>
</dbReference>
<evidence type="ECO:0000259" key="4">
    <source>
        <dbReference type="PROSITE" id="PS51677"/>
    </source>
</evidence>
<dbReference type="Proteomes" id="UP000192368">
    <property type="component" value="Unassembled WGS sequence"/>
</dbReference>
<dbReference type="PANTHER" id="PTHR34216">
    <property type="match status" value="1"/>
</dbReference>
<keyword evidence="3" id="KW-0472">Membrane</keyword>